<dbReference type="InterPro" id="IPR002328">
    <property type="entry name" value="ADH_Zn_CS"/>
</dbReference>
<keyword evidence="2 4" id="KW-0862">Zinc</keyword>
<dbReference type="InterPro" id="IPR036291">
    <property type="entry name" value="NAD(P)-bd_dom_sf"/>
</dbReference>
<dbReference type="PANTHER" id="PTHR43401">
    <property type="entry name" value="L-THREONINE 3-DEHYDROGENASE"/>
    <property type="match status" value="1"/>
</dbReference>
<dbReference type="InterPro" id="IPR013154">
    <property type="entry name" value="ADH-like_N"/>
</dbReference>
<comment type="cofactor">
    <cofactor evidence="4">
        <name>Zn(2+)</name>
        <dbReference type="ChEBI" id="CHEBI:29105"/>
    </cofactor>
</comment>
<dbReference type="InterPro" id="IPR050129">
    <property type="entry name" value="Zn_alcohol_dh"/>
</dbReference>
<evidence type="ECO:0000313" key="7">
    <source>
        <dbReference type="EMBL" id="TMI87086.1"/>
    </source>
</evidence>
<dbReference type="Proteomes" id="UP000318509">
    <property type="component" value="Unassembled WGS sequence"/>
</dbReference>
<dbReference type="Gene3D" id="3.40.50.720">
    <property type="entry name" value="NAD(P)-binding Rossmann-like Domain"/>
    <property type="match status" value="1"/>
</dbReference>
<dbReference type="Gene3D" id="3.90.180.10">
    <property type="entry name" value="Medium-chain alcohol dehydrogenases, catalytic domain"/>
    <property type="match status" value="1"/>
</dbReference>
<gene>
    <name evidence="7" type="ORF">E6H00_16660</name>
</gene>
<dbReference type="PANTHER" id="PTHR43401:SF2">
    <property type="entry name" value="L-THREONINE 3-DEHYDROGENASE"/>
    <property type="match status" value="1"/>
</dbReference>
<dbReference type="InterPro" id="IPR020843">
    <property type="entry name" value="ER"/>
</dbReference>
<accession>A0A537JV72</accession>
<protein>
    <submittedName>
        <fullName evidence="7">Zinc-binding dehydrogenase</fullName>
    </submittedName>
</protein>
<dbReference type="SUPFAM" id="SSF50129">
    <property type="entry name" value="GroES-like"/>
    <property type="match status" value="1"/>
</dbReference>
<dbReference type="SUPFAM" id="SSF51735">
    <property type="entry name" value="NAD(P)-binding Rossmann-fold domains"/>
    <property type="match status" value="1"/>
</dbReference>
<dbReference type="Pfam" id="PF00107">
    <property type="entry name" value="ADH_zinc_N"/>
    <property type="match status" value="1"/>
</dbReference>
<evidence type="ECO:0000256" key="2">
    <source>
        <dbReference type="ARBA" id="ARBA00022833"/>
    </source>
</evidence>
<comment type="caution">
    <text evidence="7">The sequence shown here is derived from an EMBL/GenBank/DDBJ whole genome shotgun (WGS) entry which is preliminary data.</text>
</comment>
<evidence type="ECO:0000256" key="5">
    <source>
        <dbReference type="SAM" id="MobiDB-lite"/>
    </source>
</evidence>
<dbReference type="GO" id="GO:0008270">
    <property type="term" value="F:zinc ion binding"/>
    <property type="evidence" value="ECO:0007669"/>
    <property type="project" value="InterPro"/>
</dbReference>
<reference evidence="7 8" key="1">
    <citation type="journal article" date="2019" name="Nat. Microbiol.">
        <title>Mediterranean grassland soil C-N compound turnover is dependent on rainfall and depth, and is mediated by genomically divergent microorganisms.</title>
        <authorList>
            <person name="Diamond S."/>
            <person name="Andeer P.F."/>
            <person name="Li Z."/>
            <person name="Crits-Christoph A."/>
            <person name="Burstein D."/>
            <person name="Anantharaman K."/>
            <person name="Lane K.R."/>
            <person name="Thomas B.C."/>
            <person name="Pan C."/>
            <person name="Northen T.R."/>
            <person name="Banfield J.F."/>
        </authorList>
    </citation>
    <scope>NUCLEOTIDE SEQUENCE [LARGE SCALE GENOMIC DNA]</scope>
    <source>
        <strain evidence="7">NP_3</strain>
    </source>
</reference>
<dbReference type="SMART" id="SM00829">
    <property type="entry name" value="PKS_ER"/>
    <property type="match status" value="1"/>
</dbReference>
<dbReference type="EMBL" id="VBAK01000167">
    <property type="protein sequence ID" value="TMI87086.1"/>
    <property type="molecule type" value="Genomic_DNA"/>
</dbReference>
<dbReference type="GO" id="GO:0016491">
    <property type="term" value="F:oxidoreductase activity"/>
    <property type="evidence" value="ECO:0007669"/>
    <property type="project" value="UniProtKB-KW"/>
</dbReference>
<keyword evidence="3" id="KW-0560">Oxidoreductase</keyword>
<evidence type="ECO:0000259" key="6">
    <source>
        <dbReference type="SMART" id="SM00829"/>
    </source>
</evidence>
<evidence type="ECO:0000313" key="8">
    <source>
        <dbReference type="Proteomes" id="UP000318509"/>
    </source>
</evidence>
<organism evidence="7 8">
    <name type="scientific">Candidatus Segetimicrobium genomatis</name>
    <dbReference type="NCBI Taxonomy" id="2569760"/>
    <lineage>
        <taxon>Bacteria</taxon>
        <taxon>Bacillati</taxon>
        <taxon>Candidatus Sysuimicrobiota</taxon>
        <taxon>Candidatus Sysuimicrobiia</taxon>
        <taxon>Candidatus Sysuimicrobiales</taxon>
        <taxon>Candidatus Segetimicrobiaceae</taxon>
        <taxon>Candidatus Segetimicrobium</taxon>
    </lineage>
</organism>
<evidence type="ECO:0000256" key="4">
    <source>
        <dbReference type="RuleBase" id="RU361277"/>
    </source>
</evidence>
<dbReference type="InterPro" id="IPR013149">
    <property type="entry name" value="ADH-like_C"/>
</dbReference>
<dbReference type="PROSITE" id="PS00059">
    <property type="entry name" value="ADH_ZINC"/>
    <property type="match status" value="1"/>
</dbReference>
<dbReference type="AlphaFoldDB" id="A0A537JV72"/>
<evidence type="ECO:0000256" key="3">
    <source>
        <dbReference type="ARBA" id="ARBA00023002"/>
    </source>
</evidence>
<feature type="domain" description="Enoyl reductase (ER)" evidence="6">
    <location>
        <begin position="69"/>
        <end position="396"/>
    </location>
</feature>
<comment type="similarity">
    <text evidence="4">Belongs to the zinc-containing alcohol dehydrogenase family.</text>
</comment>
<keyword evidence="1 4" id="KW-0479">Metal-binding</keyword>
<sequence>MTAMRLHPTARDTVEPVAETECPVGTPGRRRLPLRGKPDPLRVRNPGKENVPPAGYGRDAHMRTLVYLGPQRMELQEAAIPAPRRGEVVVRVGASGICGSDLHGYLGKSRKRVPPLVMGHEIAGTVESVGEGVRDIGPGTAVTVYPFITCGRCAACRRGDTSLCGARQVIGIDRPGGYADFVAAPRASVVPVPPGMPVFTASFAEPLANAVHLLDRNAAGLVRRVAIFGAGSQGVLALHLARLLAPAVLVSVDIVPARLALARRLGATAAINAQTDDVAARIRELTGGEGVDLAIEAVGSSATRQAAVASVRSGGRVALLGLGEEITPLPAVDIVNREITIRGSYAYTYDDFVRAVELLGAGLVPVDWARPYPLEAGPAVFRQLVTDPGDLIKAVLTPAAE</sequence>
<name>A0A537JV72_9BACT</name>
<dbReference type="InterPro" id="IPR011032">
    <property type="entry name" value="GroES-like_sf"/>
</dbReference>
<feature type="region of interest" description="Disordered" evidence="5">
    <location>
        <begin position="1"/>
        <end position="56"/>
    </location>
</feature>
<proteinExistence type="inferred from homology"/>
<dbReference type="Pfam" id="PF08240">
    <property type="entry name" value="ADH_N"/>
    <property type="match status" value="1"/>
</dbReference>
<evidence type="ECO:0000256" key="1">
    <source>
        <dbReference type="ARBA" id="ARBA00022723"/>
    </source>
</evidence>